<dbReference type="InterPro" id="IPR000718">
    <property type="entry name" value="Peptidase_M13"/>
</dbReference>
<comment type="caution">
    <text evidence="4">The sequence shown here is derived from an EMBL/GenBank/DDBJ whole genome shotgun (WGS) entry which is preliminary data.</text>
</comment>
<name>A0A9J6DUC3_RHIMP</name>
<reference evidence="4" key="1">
    <citation type="journal article" date="2020" name="Cell">
        <title>Large-Scale Comparative Analyses of Tick Genomes Elucidate Their Genetic Diversity and Vector Capacities.</title>
        <authorList>
            <consortium name="Tick Genome and Microbiome Consortium (TIGMIC)"/>
            <person name="Jia N."/>
            <person name="Wang J."/>
            <person name="Shi W."/>
            <person name="Du L."/>
            <person name="Sun Y."/>
            <person name="Zhan W."/>
            <person name="Jiang J.F."/>
            <person name="Wang Q."/>
            <person name="Zhang B."/>
            <person name="Ji P."/>
            <person name="Bell-Sakyi L."/>
            <person name="Cui X.M."/>
            <person name="Yuan T.T."/>
            <person name="Jiang B.G."/>
            <person name="Yang W.F."/>
            <person name="Lam T.T."/>
            <person name="Chang Q.C."/>
            <person name="Ding S.J."/>
            <person name="Wang X.J."/>
            <person name="Zhu J.G."/>
            <person name="Ruan X.D."/>
            <person name="Zhao L."/>
            <person name="Wei J.T."/>
            <person name="Ye R.Z."/>
            <person name="Que T.C."/>
            <person name="Du C.H."/>
            <person name="Zhou Y.H."/>
            <person name="Cheng J.X."/>
            <person name="Dai P.F."/>
            <person name="Guo W.B."/>
            <person name="Han X.H."/>
            <person name="Huang E.J."/>
            <person name="Li L.F."/>
            <person name="Wei W."/>
            <person name="Gao Y.C."/>
            <person name="Liu J.Z."/>
            <person name="Shao H.Z."/>
            <person name="Wang X."/>
            <person name="Wang C.C."/>
            <person name="Yang T.C."/>
            <person name="Huo Q.B."/>
            <person name="Li W."/>
            <person name="Chen H.Y."/>
            <person name="Chen S.E."/>
            <person name="Zhou L.G."/>
            <person name="Ni X.B."/>
            <person name="Tian J.H."/>
            <person name="Sheng Y."/>
            <person name="Liu T."/>
            <person name="Pan Y.S."/>
            <person name="Xia L.Y."/>
            <person name="Li J."/>
            <person name="Zhao F."/>
            <person name="Cao W.C."/>
        </authorList>
    </citation>
    <scope>NUCLEOTIDE SEQUENCE</scope>
    <source>
        <strain evidence="4">Rmic-2018</strain>
    </source>
</reference>
<feature type="transmembrane region" description="Helical" evidence="2">
    <location>
        <begin position="60"/>
        <end position="80"/>
    </location>
</feature>
<dbReference type="EMBL" id="JABSTU010000007">
    <property type="protein sequence ID" value="KAH8025566.1"/>
    <property type="molecule type" value="Genomic_DNA"/>
</dbReference>
<proteinExistence type="inferred from homology"/>
<dbReference type="InterPro" id="IPR042089">
    <property type="entry name" value="Peptidase_M13_dom_2"/>
</dbReference>
<evidence type="ECO:0000313" key="4">
    <source>
        <dbReference type="EMBL" id="KAH8025566.1"/>
    </source>
</evidence>
<comment type="similarity">
    <text evidence="1">Belongs to the peptidase M13 family.</text>
</comment>
<sequence>MCAAKSRNDVRKPPRRGGAVRIARVSIANHMERNGAKVELRRGNWYLNERLQTILSATPVLYSVTLVVYLSSTIWIRIKYRDILYASKRKVYADHADLPLFSGCDEMACQQYMAVIINYINKSQDPCKTFYGFVCDGWKHQHHLISVVDAAEDSMYKRALDAVERAFHNGRKQARNFSSMASVEKKVAALVKSCMELSENSLQDLKRFMTEHHHQWPAKSPWDSLAILLNLSGNWNIYLWFQVNVRLSPFRVGSSEPVPKIVPSAAFRSWIATMRLFLGHRTRSTRSLRYQKYVRRMLRLFDVSAPRSAYIISTIEAMNKLALGTLALAITAPKPSIVRMSIRVLAETVILPIPTGRLVLLFNEYLMWARRFSPYDVMTVKTWVSCALLSTFWDSVSSHNRRSH</sequence>
<keyword evidence="2" id="KW-1133">Transmembrane helix</keyword>
<dbReference type="AlphaFoldDB" id="A0A9J6DUC3"/>
<dbReference type="Pfam" id="PF05649">
    <property type="entry name" value="Peptidase_M13_N"/>
    <property type="match status" value="1"/>
</dbReference>
<evidence type="ECO:0000256" key="1">
    <source>
        <dbReference type="ARBA" id="ARBA00007357"/>
    </source>
</evidence>
<dbReference type="Gene3D" id="1.10.1380.10">
    <property type="entry name" value="Neutral endopeptidase , domain2"/>
    <property type="match status" value="1"/>
</dbReference>
<dbReference type="SUPFAM" id="SSF55486">
    <property type="entry name" value="Metalloproteases ('zincins'), catalytic domain"/>
    <property type="match status" value="1"/>
</dbReference>
<dbReference type="GO" id="GO:0006508">
    <property type="term" value="P:proteolysis"/>
    <property type="evidence" value="ECO:0007669"/>
    <property type="project" value="InterPro"/>
</dbReference>
<feature type="domain" description="Peptidase M13 N-terminal" evidence="3">
    <location>
        <begin position="126"/>
        <end position="306"/>
    </location>
</feature>
<keyword evidence="2" id="KW-0812">Transmembrane</keyword>
<evidence type="ECO:0000313" key="5">
    <source>
        <dbReference type="Proteomes" id="UP000821866"/>
    </source>
</evidence>
<dbReference type="Gene3D" id="3.40.390.10">
    <property type="entry name" value="Collagenase (Catalytic Domain)"/>
    <property type="match status" value="1"/>
</dbReference>
<gene>
    <name evidence="4" type="ORF">HPB51_010024</name>
</gene>
<accession>A0A9J6DUC3</accession>
<dbReference type="PROSITE" id="PS51885">
    <property type="entry name" value="NEPRILYSIN"/>
    <property type="match status" value="1"/>
</dbReference>
<keyword evidence="5" id="KW-1185">Reference proteome</keyword>
<dbReference type="Proteomes" id="UP000821866">
    <property type="component" value="Unassembled WGS sequence"/>
</dbReference>
<reference evidence="4" key="2">
    <citation type="submission" date="2021-09" db="EMBL/GenBank/DDBJ databases">
        <authorList>
            <person name="Jia N."/>
            <person name="Wang J."/>
            <person name="Shi W."/>
            <person name="Du L."/>
            <person name="Sun Y."/>
            <person name="Zhan W."/>
            <person name="Jiang J."/>
            <person name="Wang Q."/>
            <person name="Zhang B."/>
            <person name="Ji P."/>
            <person name="Sakyi L.B."/>
            <person name="Cui X."/>
            <person name="Yuan T."/>
            <person name="Jiang B."/>
            <person name="Yang W."/>
            <person name="Lam T.T.-Y."/>
            <person name="Chang Q."/>
            <person name="Ding S."/>
            <person name="Wang X."/>
            <person name="Zhu J."/>
            <person name="Ruan X."/>
            <person name="Zhao L."/>
            <person name="Wei J."/>
            <person name="Que T."/>
            <person name="Du C."/>
            <person name="Cheng J."/>
            <person name="Dai P."/>
            <person name="Han X."/>
            <person name="Huang E."/>
            <person name="Gao Y."/>
            <person name="Liu J."/>
            <person name="Shao H."/>
            <person name="Ye R."/>
            <person name="Li L."/>
            <person name="Wei W."/>
            <person name="Wang X."/>
            <person name="Wang C."/>
            <person name="Huo Q."/>
            <person name="Li W."/>
            <person name="Guo W."/>
            <person name="Chen H."/>
            <person name="Chen S."/>
            <person name="Zhou L."/>
            <person name="Zhou L."/>
            <person name="Ni X."/>
            <person name="Tian J."/>
            <person name="Zhou Y."/>
            <person name="Sheng Y."/>
            <person name="Liu T."/>
            <person name="Pan Y."/>
            <person name="Xia L."/>
            <person name="Li J."/>
            <person name="Zhao F."/>
            <person name="Cao W."/>
        </authorList>
    </citation>
    <scope>NUCLEOTIDE SEQUENCE</scope>
    <source>
        <strain evidence="4">Rmic-2018</strain>
        <tissue evidence="4">Larvae</tissue>
    </source>
</reference>
<dbReference type="InterPro" id="IPR008753">
    <property type="entry name" value="Peptidase_M13_N"/>
</dbReference>
<evidence type="ECO:0000259" key="3">
    <source>
        <dbReference type="Pfam" id="PF05649"/>
    </source>
</evidence>
<dbReference type="VEuPathDB" id="VectorBase:LOC119168406"/>
<evidence type="ECO:0000256" key="2">
    <source>
        <dbReference type="SAM" id="Phobius"/>
    </source>
</evidence>
<dbReference type="InterPro" id="IPR024079">
    <property type="entry name" value="MetalloPept_cat_dom_sf"/>
</dbReference>
<organism evidence="4 5">
    <name type="scientific">Rhipicephalus microplus</name>
    <name type="common">Cattle tick</name>
    <name type="synonym">Boophilus microplus</name>
    <dbReference type="NCBI Taxonomy" id="6941"/>
    <lineage>
        <taxon>Eukaryota</taxon>
        <taxon>Metazoa</taxon>
        <taxon>Ecdysozoa</taxon>
        <taxon>Arthropoda</taxon>
        <taxon>Chelicerata</taxon>
        <taxon>Arachnida</taxon>
        <taxon>Acari</taxon>
        <taxon>Parasitiformes</taxon>
        <taxon>Ixodida</taxon>
        <taxon>Ixodoidea</taxon>
        <taxon>Ixodidae</taxon>
        <taxon>Rhipicephalinae</taxon>
        <taxon>Rhipicephalus</taxon>
        <taxon>Boophilus</taxon>
    </lineage>
</organism>
<protein>
    <recommendedName>
        <fullName evidence="3">Peptidase M13 N-terminal domain-containing protein</fullName>
    </recommendedName>
</protein>
<keyword evidence="2" id="KW-0472">Membrane</keyword>
<dbReference type="GO" id="GO:0004222">
    <property type="term" value="F:metalloendopeptidase activity"/>
    <property type="evidence" value="ECO:0007669"/>
    <property type="project" value="InterPro"/>
</dbReference>